<dbReference type="AlphaFoldDB" id="A0A1G8TWN8"/>
<feature type="compositionally biased region" description="Basic residues" evidence="1">
    <location>
        <begin position="14"/>
        <end position="28"/>
    </location>
</feature>
<name>A0A1G8TWN8_9MICC</name>
<feature type="compositionally biased region" description="Basic and acidic residues" evidence="1">
    <location>
        <begin position="1"/>
        <end position="13"/>
    </location>
</feature>
<protein>
    <submittedName>
        <fullName evidence="2">Uncharacterized protein</fullName>
    </submittedName>
</protein>
<accession>A0A1G8TWN8</accession>
<dbReference type="Proteomes" id="UP000182130">
    <property type="component" value="Unassembled WGS sequence"/>
</dbReference>
<gene>
    <name evidence="2" type="ORF">SAMN05216555_1113</name>
</gene>
<keyword evidence="3" id="KW-1185">Reference proteome</keyword>
<evidence type="ECO:0000313" key="2">
    <source>
        <dbReference type="EMBL" id="SDJ45913.1"/>
    </source>
</evidence>
<dbReference type="RefSeq" id="WP_257028142.1">
    <property type="nucleotide sequence ID" value="NZ_FNEI01000011.1"/>
</dbReference>
<reference evidence="3" key="1">
    <citation type="submission" date="2016-10" db="EMBL/GenBank/DDBJ databases">
        <authorList>
            <person name="Varghese N."/>
            <person name="Submissions S."/>
        </authorList>
    </citation>
    <scope>NUCLEOTIDE SEQUENCE [LARGE SCALE GENOMIC DNA]</scope>
    <source>
        <strain evidence="3">CGMCC 1.10783</strain>
    </source>
</reference>
<evidence type="ECO:0000256" key="1">
    <source>
        <dbReference type="SAM" id="MobiDB-lite"/>
    </source>
</evidence>
<proteinExistence type="predicted"/>
<dbReference type="EMBL" id="FNEI01000011">
    <property type="protein sequence ID" value="SDJ45913.1"/>
    <property type="molecule type" value="Genomic_DNA"/>
</dbReference>
<organism evidence="2 3">
    <name type="scientific">Arthrobacter cupressi</name>
    <dbReference type="NCBI Taxonomy" id="1045773"/>
    <lineage>
        <taxon>Bacteria</taxon>
        <taxon>Bacillati</taxon>
        <taxon>Actinomycetota</taxon>
        <taxon>Actinomycetes</taxon>
        <taxon>Micrococcales</taxon>
        <taxon>Micrococcaceae</taxon>
        <taxon>Arthrobacter</taxon>
    </lineage>
</organism>
<feature type="region of interest" description="Disordered" evidence="1">
    <location>
        <begin position="1"/>
        <end position="44"/>
    </location>
</feature>
<evidence type="ECO:0000313" key="3">
    <source>
        <dbReference type="Proteomes" id="UP000182130"/>
    </source>
</evidence>
<sequence length="44" mass="5019">MPDKSPHQHEMKKSGKSIKQKRAIKRAKHDSGTDSDPVAHLKRK</sequence>